<dbReference type="Gene3D" id="3.30.70.360">
    <property type="match status" value="1"/>
</dbReference>
<dbReference type="InterPro" id="IPR017144">
    <property type="entry name" value="Xaa-Arg_dipeptidase"/>
</dbReference>
<gene>
    <name evidence="3" type="ORF">QBC37DRAFT_469815</name>
</gene>
<evidence type="ECO:0000259" key="2">
    <source>
        <dbReference type="Pfam" id="PF07687"/>
    </source>
</evidence>
<dbReference type="PANTHER" id="PTHR30575:SF4">
    <property type="entry name" value="PEPTIDASE M20 DOMAIN-CONTAINING PROTEIN 2"/>
    <property type="match status" value="1"/>
</dbReference>
<sequence>MEVDDVGDDYVIVSRGTSPIDAPIAEKDDISGPKYLAEIGDLIDNLADSLWPLSNFIHENPELAYKEYKAHHALTSFMKAQQGWEVTRSACGMETAWIAVYDTGEPGPVVSFNAEMDALPQIGHACGHNLIAITSVAAALATSSILRTHHLNGKVLLFGTPGEEGTDGGKIRLLKSGAYKDVDISLISHPGILHNSPMVRTTAFSRLEVSYHGRASHSANSPWLAINALDALVIAYNSISVLRQQTMPGDVIAMSIIDGGGPSTNIIHEFASGACTLRAATTSRLNSLVNKIKSCFEAGGLATGAKVEMKQINGYMDHVPNRVLADSYRQYWEHIPGPKPEIGLPKEGEYTYIKSSTDQGDISHKIPSVNASFAIPPGPEKGQPHSRDFEKASGTREAFEAALRVAKALAGTAVDVLTQDGLLDEVKRQWRKDMEEMG</sequence>
<evidence type="ECO:0000256" key="1">
    <source>
        <dbReference type="PIRNR" id="PIRNR037226"/>
    </source>
</evidence>
<dbReference type="Gene3D" id="3.40.630.10">
    <property type="entry name" value="Zn peptidases"/>
    <property type="match status" value="1"/>
</dbReference>
<dbReference type="FunFam" id="3.30.70.360:FF:000004">
    <property type="entry name" value="Peptidase M20 domain-containing protein 2"/>
    <property type="match status" value="1"/>
</dbReference>
<dbReference type="Pfam" id="PF07687">
    <property type="entry name" value="M20_dimer"/>
    <property type="match status" value="1"/>
</dbReference>
<dbReference type="InterPro" id="IPR017439">
    <property type="entry name" value="Amidohydrolase"/>
</dbReference>
<evidence type="ECO:0000313" key="3">
    <source>
        <dbReference type="EMBL" id="KAK4218497.1"/>
    </source>
</evidence>
<keyword evidence="4" id="KW-1185">Reference proteome</keyword>
<dbReference type="PIRSF" id="PIRSF037226">
    <property type="entry name" value="Amidohydrolase_ACY1L2_prd"/>
    <property type="match status" value="1"/>
</dbReference>
<name>A0AAN7BCP0_9PEZI</name>
<reference evidence="3" key="2">
    <citation type="submission" date="2023-05" db="EMBL/GenBank/DDBJ databases">
        <authorList>
            <consortium name="Lawrence Berkeley National Laboratory"/>
            <person name="Steindorff A."/>
            <person name="Hensen N."/>
            <person name="Bonometti L."/>
            <person name="Westerberg I."/>
            <person name="Brannstrom I.O."/>
            <person name="Guillou S."/>
            <person name="Cros-Aarteil S."/>
            <person name="Calhoun S."/>
            <person name="Haridas S."/>
            <person name="Kuo A."/>
            <person name="Mondo S."/>
            <person name="Pangilinan J."/>
            <person name="Riley R."/>
            <person name="Labutti K."/>
            <person name="Andreopoulos B."/>
            <person name="Lipzen A."/>
            <person name="Chen C."/>
            <person name="Yanf M."/>
            <person name="Daum C."/>
            <person name="Ng V."/>
            <person name="Clum A."/>
            <person name="Ohm R."/>
            <person name="Martin F."/>
            <person name="Silar P."/>
            <person name="Natvig D."/>
            <person name="Lalanne C."/>
            <person name="Gautier V."/>
            <person name="Ament-Velasquez S.L."/>
            <person name="Kruys A."/>
            <person name="Hutchinson M.I."/>
            <person name="Powell A.J."/>
            <person name="Barry K."/>
            <person name="Miller A.N."/>
            <person name="Grigoriev I.V."/>
            <person name="Debuchy R."/>
            <person name="Gladieux P."/>
            <person name="Thoren M.H."/>
            <person name="Johannesson H."/>
        </authorList>
    </citation>
    <scope>NUCLEOTIDE SEQUENCE</scope>
    <source>
        <strain evidence="3">PSN293</strain>
    </source>
</reference>
<dbReference type="AlphaFoldDB" id="A0AAN7BCP0"/>
<dbReference type="CDD" id="cd03887">
    <property type="entry name" value="M20_Acy1L2"/>
    <property type="match status" value="1"/>
</dbReference>
<dbReference type="SUPFAM" id="SSF53187">
    <property type="entry name" value="Zn-dependent exopeptidases"/>
    <property type="match status" value="1"/>
</dbReference>
<dbReference type="InterPro" id="IPR052030">
    <property type="entry name" value="Peptidase_M20/M20A_hydrolases"/>
</dbReference>
<dbReference type="GO" id="GO:0016805">
    <property type="term" value="F:dipeptidase activity"/>
    <property type="evidence" value="ECO:0007669"/>
    <property type="project" value="InterPro"/>
</dbReference>
<dbReference type="InterPro" id="IPR011650">
    <property type="entry name" value="Peptidase_M20_dimer"/>
</dbReference>
<dbReference type="Proteomes" id="UP001301769">
    <property type="component" value="Unassembled WGS sequence"/>
</dbReference>
<dbReference type="InterPro" id="IPR036264">
    <property type="entry name" value="Bact_exopeptidase_dim_dom"/>
</dbReference>
<protein>
    <recommendedName>
        <fullName evidence="1">Peptidase M20 domain-containing protein 2</fullName>
    </recommendedName>
</protein>
<dbReference type="EMBL" id="MU858052">
    <property type="protein sequence ID" value="KAK4218497.1"/>
    <property type="molecule type" value="Genomic_DNA"/>
</dbReference>
<dbReference type="PANTHER" id="PTHR30575">
    <property type="entry name" value="PEPTIDASE M20"/>
    <property type="match status" value="1"/>
</dbReference>
<reference evidence="3" key="1">
    <citation type="journal article" date="2023" name="Mol. Phylogenet. Evol.">
        <title>Genome-scale phylogeny and comparative genomics of the fungal order Sordariales.</title>
        <authorList>
            <person name="Hensen N."/>
            <person name="Bonometti L."/>
            <person name="Westerberg I."/>
            <person name="Brannstrom I.O."/>
            <person name="Guillou S."/>
            <person name="Cros-Aarteil S."/>
            <person name="Calhoun S."/>
            <person name="Haridas S."/>
            <person name="Kuo A."/>
            <person name="Mondo S."/>
            <person name="Pangilinan J."/>
            <person name="Riley R."/>
            <person name="LaButti K."/>
            <person name="Andreopoulos B."/>
            <person name="Lipzen A."/>
            <person name="Chen C."/>
            <person name="Yan M."/>
            <person name="Daum C."/>
            <person name="Ng V."/>
            <person name="Clum A."/>
            <person name="Steindorff A."/>
            <person name="Ohm R.A."/>
            <person name="Martin F."/>
            <person name="Silar P."/>
            <person name="Natvig D.O."/>
            <person name="Lalanne C."/>
            <person name="Gautier V."/>
            <person name="Ament-Velasquez S.L."/>
            <person name="Kruys A."/>
            <person name="Hutchinson M.I."/>
            <person name="Powell A.J."/>
            <person name="Barry K."/>
            <person name="Miller A.N."/>
            <person name="Grigoriev I.V."/>
            <person name="Debuchy R."/>
            <person name="Gladieux P."/>
            <person name="Hiltunen Thoren M."/>
            <person name="Johannesson H."/>
        </authorList>
    </citation>
    <scope>NUCLEOTIDE SEQUENCE</scope>
    <source>
        <strain evidence="3">PSN293</strain>
    </source>
</reference>
<accession>A0AAN7BCP0</accession>
<organism evidence="3 4">
    <name type="scientific">Rhypophila decipiens</name>
    <dbReference type="NCBI Taxonomy" id="261697"/>
    <lineage>
        <taxon>Eukaryota</taxon>
        <taxon>Fungi</taxon>
        <taxon>Dikarya</taxon>
        <taxon>Ascomycota</taxon>
        <taxon>Pezizomycotina</taxon>
        <taxon>Sordariomycetes</taxon>
        <taxon>Sordariomycetidae</taxon>
        <taxon>Sordariales</taxon>
        <taxon>Naviculisporaceae</taxon>
        <taxon>Rhypophila</taxon>
    </lineage>
</organism>
<proteinExistence type="inferred from homology"/>
<feature type="domain" description="Peptidase M20 dimerisation" evidence="2">
    <location>
        <begin position="208"/>
        <end position="298"/>
    </location>
</feature>
<dbReference type="SUPFAM" id="SSF55031">
    <property type="entry name" value="Bacterial exopeptidase dimerisation domain"/>
    <property type="match status" value="1"/>
</dbReference>
<evidence type="ECO:0000313" key="4">
    <source>
        <dbReference type="Proteomes" id="UP001301769"/>
    </source>
</evidence>
<comment type="caution">
    <text evidence="3">The sequence shown here is derived from an EMBL/GenBank/DDBJ whole genome shotgun (WGS) entry which is preliminary data.</text>
</comment>
<comment type="similarity">
    <text evidence="1">Belongs to the peptidase M20A family.</text>
</comment>
<dbReference type="NCBIfam" id="TIGR01891">
    <property type="entry name" value="amidohydrolases"/>
    <property type="match status" value="1"/>
</dbReference>